<dbReference type="EMBL" id="CAUOFW020005169">
    <property type="protein sequence ID" value="CAK9168889.1"/>
    <property type="molecule type" value="Genomic_DNA"/>
</dbReference>
<dbReference type="Proteomes" id="UP001642360">
    <property type="component" value="Unassembled WGS sequence"/>
</dbReference>
<reference evidence="3 4" key="1">
    <citation type="submission" date="2024-02" db="EMBL/GenBank/DDBJ databases">
        <authorList>
            <person name="Vignale AGUSTIN F."/>
            <person name="Sosa J E."/>
            <person name="Modenutti C."/>
        </authorList>
    </citation>
    <scope>NUCLEOTIDE SEQUENCE [LARGE SCALE GENOMIC DNA]</scope>
</reference>
<organism evidence="3 4">
    <name type="scientific">Ilex paraguariensis</name>
    <name type="common">yerba mate</name>
    <dbReference type="NCBI Taxonomy" id="185542"/>
    <lineage>
        <taxon>Eukaryota</taxon>
        <taxon>Viridiplantae</taxon>
        <taxon>Streptophyta</taxon>
        <taxon>Embryophyta</taxon>
        <taxon>Tracheophyta</taxon>
        <taxon>Spermatophyta</taxon>
        <taxon>Magnoliopsida</taxon>
        <taxon>eudicotyledons</taxon>
        <taxon>Gunneridae</taxon>
        <taxon>Pentapetalae</taxon>
        <taxon>asterids</taxon>
        <taxon>campanulids</taxon>
        <taxon>Aquifoliales</taxon>
        <taxon>Aquifoliaceae</taxon>
        <taxon>Ilex</taxon>
    </lineage>
</organism>
<keyword evidence="4" id="KW-1185">Reference proteome</keyword>
<evidence type="ECO:0000259" key="2">
    <source>
        <dbReference type="PROSITE" id="PS50089"/>
    </source>
</evidence>
<dbReference type="AlphaFoldDB" id="A0ABC8THF8"/>
<dbReference type="Pfam" id="PF13639">
    <property type="entry name" value="zf-RING_2"/>
    <property type="match status" value="1"/>
</dbReference>
<protein>
    <recommendedName>
        <fullName evidence="2">RING-type domain-containing protein</fullName>
    </recommendedName>
</protein>
<name>A0ABC8THF8_9AQUA</name>
<evidence type="ECO:0000256" key="1">
    <source>
        <dbReference type="PROSITE-ProRule" id="PRU00175"/>
    </source>
</evidence>
<dbReference type="PANTHER" id="PTHR22765">
    <property type="entry name" value="RING FINGER AND PROTEASE ASSOCIATED DOMAIN-CONTAINING"/>
    <property type="match status" value="1"/>
</dbReference>
<keyword evidence="1" id="KW-0863">Zinc-finger</keyword>
<accession>A0ABC8THF8</accession>
<keyword evidence="1" id="KW-0479">Metal-binding</keyword>
<evidence type="ECO:0000313" key="3">
    <source>
        <dbReference type="EMBL" id="CAK9168889.1"/>
    </source>
</evidence>
<gene>
    <name evidence="3" type="ORF">ILEXP_LOCUS38304</name>
</gene>
<dbReference type="Gene3D" id="3.30.40.10">
    <property type="entry name" value="Zinc/RING finger domain, C3HC4 (zinc finger)"/>
    <property type="match status" value="1"/>
</dbReference>
<feature type="domain" description="RING-type" evidence="2">
    <location>
        <begin position="269"/>
        <end position="310"/>
    </location>
</feature>
<evidence type="ECO:0000313" key="4">
    <source>
        <dbReference type="Proteomes" id="UP001642360"/>
    </source>
</evidence>
<dbReference type="PANTHER" id="PTHR22765:SF434">
    <property type="entry name" value="GB|AAD18119.1-RELATED"/>
    <property type="match status" value="1"/>
</dbReference>
<dbReference type="InterPro" id="IPR001841">
    <property type="entry name" value="Znf_RING"/>
</dbReference>
<dbReference type="InterPro" id="IPR013083">
    <property type="entry name" value="Znf_RING/FYVE/PHD"/>
</dbReference>
<comment type="caution">
    <text evidence="3">The sequence shown here is derived from an EMBL/GenBank/DDBJ whole genome shotgun (WGS) entry which is preliminary data.</text>
</comment>
<keyword evidence="1" id="KW-0862">Zinc</keyword>
<proteinExistence type="predicted"/>
<dbReference type="SMART" id="SM00184">
    <property type="entry name" value="RING"/>
    <property type="match status" value="1"/>
</dbReference>
<sequence>MEVFRGNETLLSDEYLHCGLFLFRMKNEIKQIIRSDDHGGVEVSTKVEVENCVYLFDLPTLQSKDVLFRWTHIALAQTERFMVLDTTHFLAENISKYLLGNFQFDIETSVLSRKPRIVIAVDVSVMRTVVDETKEGTSCVINVPCSIRGVCDEEKPPPPIDHESEGEQELEDLLDYAYEDEKEVEDPDHVEEDEDKGSVMMDVDSGTNQGDESNLITVLLTLLSFLEKSPEFLHPETTVPRLFYGLELVEAATKFFFIGFDVARSVDPCPICLEEFLVGTAVGKTPCSHVFHRDCLLNWLSSNNSCPLCRSVCGILV</sequence>
<dbReference type="PROSITE" id="PS50089">
    <property type="entry name" value="ZF_RING_2"/>
    <property type="match status" value="1"/>
</dbReference>
<dbReference type="SUPFAM" id="SSF57850">
    <property type="entry name" value="RING/U-box"/>
    <property type="match status" value="1"/>
</dbReference>
<dbReference type="GO" id="GO:0008270">
    <property type="term" value="F:zinc ion binding"/>
    <property type="evidence" value="ECO:0007669"/>
    <property type="project" value="UniProtKB-KW"/>
</dbReference>
<dbReference type="InterPro" id="IPR051826">
    <property type="entry name" value="E3_ubiquitin-ligase_domain"/>
</dbReference>
<dbReference type="CDD" id="cd16469">
    <property type="entry name" value="RING-H2_RNF24-like"/>
    <property type="match status" value="1"/>
</dbReference>